<feature type="domain" description="PpiC" evidence="7">
    <location>
        <begin position="2"/>
        <end position="104"/>
    </location>
</feature>
<dbReference type="EMBL" id="BAZW01000065">
    <property type="protein sequence ID" value="GAO31848.1"/>
    <property type="molecule type" value="Genomic_DNA"/>
</dbReference>
<gene>
    <name evidence="8" type="ORF">JCM15548_14250</name>
</gene>
<evidence type="ECO:0000256" key="1">
    <source>
        <dbReference type="ARBA" id="ARBA00000971"/>
    </source>
</evidence>
<dbReference type="AlphaFoldDB" id="A0A0E9M2P9"/>
<dbReference type="Gene3D" id="3.10.50.40">
    <property type="match status" value="2"/>
</dbReference>
<dbReference type="Proteomes" id="UP000032900">
    <property type="component" value="Unassembled WGS sequence"/>
</dbReference>
<dbReference type="PANTHER" id="PTHR47245:SF1">
    <property type="entry name" value="FOLDASE PROTEIN PRSA"/>
    <property type="match status" value="1"/>
</dbReference>
<keyword evidence="3" id="KW-0732">Signal</keyword>
<reference evidence="8 9" key="1">
    <citation type="journal article" date="2015" name="Microbes Environ.">
        <title>Distribution and evolution of nitrogen fixation genes in the phylum bacteroidetes.</title>
        <authorList>
            <person name="Inoue J."/>
            <person name="Oshima K."/>
            <person name="Suda W."/>
            <person name="Sakamoto M."/>
            <person name="Iino T."/>
            <person name="Noda S."/>
            <person name="Hongoh Y."/>
            <person name="Hattori M."/>
            <person name="Ohkuma M."/>
        </authorList>
    </citation>
    <scope>NUCLEOTIDE SEQUENCE [LARGE SCALE GENOMIC DNA]</scope>
    <source>
        <strain evidence="8">JCM 15548</strain>
    </source>
</reference>
<dbReference type="EC" id="5.2.1.8" evidence="2"/>
<dbReference type="PANTHER" id="PTHR47245">
    <property type="entry name" value="PEPTIDYLPROLYL ISOMERASE"/>
    <property type="match status" value="1"/>
</dbReference>
<evidence type="ECO:0000256" key="6">
    <source>
        <dbReference type="PROSITE-ProRule" id="PRU00278"/>
    </source>
</evidence>
<evidence type="ECO:0000313" key="8">
    <source>
        <dbReference type="EMBL" id="GAO31848.1"/>
    </source>
</evidence>
<dbReference type="PROSITE" id="PS50198">
    <property type="entry name" value="PPIC_PPIASE_2"/>
    <property type="match status" value="2"/>
</dbReference>
<evidence type="ECO:0000313" key="9">
    <source>
        <dbReference type="Proteomes" id="UP000032900"/>
    </source>
</evidence>
<sequence>MQYVVKASHVLVTLDPNSTPADTLKAFNQIQEIREKALAGEDFNELASEFSQDPSAAQNKGNLGYFSAFRMIYPFEKAAFATEVGAVSNIIRTDFGYHIIKVHEKLPNLGKIRVAHIMKMFDKPGENTDDLATKMSIDSIYREWQNGEPFEKMAARYSDDKNSSGQGGEMRAFTLPEMVPEFALAAFELQEDGAVSEPVKTDYGWHIIKRLELEPVKSYEDEYAHISNMMSRDGRSNIGTEAFIKSKMKGSDYRLNEDALAVLYQVAEESRDNAAFFDAVAPTDEALISYYKDVLTVSDFMEQLKSDEAFNIKGGEVAIDNQIEEMAFDLVMEVENRDLALHNEKYKYLINEYFDGLLIFEISNNEIWQNVGKDTLALQGYYENHLSEFTPAPVLKGVVCEVVDKRLNKRMLKRFDRTGNGDNLVQILKDNARNDQQYNCEEGMFEFALDAGNPVDKSLLPEESVFKHYKGSIYWEGEVVESEPLPYDEVVGQVMSSFQQWKEEQWVRDLREKHQPVFEYELLK</sequence>
<accession>A0A0E9M2P9</accession>
<evidence type="ECO:0000256" key="2">
    <source>
        <dbReference type="ARBA" id="ARBA00013194"/>
    </source>
</evidence>
<dbReference type="RefSeq" id="WP_062128213.1">
    <property type="nucleotide sequence ID" value="NZ_BAZW01000065.1"/>
</dbReference>
<comment type="caution">
    <text evidence="8">The sequence shown here is derived from an EMBL/GenBank/DDBJ whole genome shotgun (WGS) entry which is preliminary data.</text>
</comment>
<dbReference type="OrthoDB" id="14196at2"/>
<dbReference type="Pfam" id="PF00639">
    <property type="entry name" value="Rotamase"/>
    <property type="match status" value="1"/>
</dbReference>
<dbReference type="InterPro" id="IPR000297">
    <property type="entry name" value="PPIase_PpiC"/>
</dbReference>
<dbReference type="SUPFAM" id="SSF54534">
    <property type="entry name" value="FKBP-like"/>
    <property type="match status" value="2"/>
</dbReference>
<organism evidence="8 9">
    <name type="scientific">Geofilum rubicundum JCM 15548</name>
    <dbReference type="NCBI Taxonomy" id="1236989"/>
    <lineage>
        <taxon>Bacteria</taxon>
        <taxon>Pseudomonadati</taxon>
        <taxon>Bacteroidota</taxon>
        <taxon>Bacteroidia</taxon>
        <taxon>Marinilabiliales</taxon>
        <taxon>Marinilabiliaceae</taxon>
        <taxon>Geofilum</taxon>
    </lineage>
</organism>
<evidence type="ECO:0000259" key="7">
    <source>
        <dbReference type="PROSITE" id="PS50198"/>
    </source>
</evidence>
<keyword evidence="5 6" id="KW-0413">Isomerase</keyword>
<keyword evidence="4 6" id="KW-0697">Rotamase</keyword>
<dbReference type="InterPro" id="IPR046357">
    <property type="entry name" value="PPIase_dom_sf"/>
</dbReference>
<evidence type="ECO:0000256" key="3">
    <source>
        <dbReference type="ARBA" id="ARBA00022729"/>
    </source>
</evidence>
<name>A0A0E9M2P9_9BACT</name>
<evidence type="ECO:0000256" key="4">
    <source>
        <dbReference type="ARBA" id="ARBA00023110"/>
    </source>
</evidence>
<comment type="catalytic activity">
    <reaction evidence="1">
        <text>[protein]-peptidylproline (omega=180) = [protein]-peptidylproline (omega=0)</text>
        <dbReference type="Rhea" id="RHEA:16237"/>
        <dbReference type="Rhea" id="RHEA-COMP:10747"/>
        <dbReference type="Rhea" id="RHEA-COMP:10748"/>
        <dbReference type="ChEBI" id="CHEBI:83833"/>
        <dbReference type="ChEBI" id="CHEBI:83834"/>
        <dbReference type="EC" id="5.2.1.8"/>
    </reaction>
</comment>
<keyword evidence="9" id="KW-1185">Reference proteome</keyword>
<dbReference type="InterPro" id="IPR050245">
    <property type="entry name" value="PrsA_foldase"/>
</dbReference>
<dbReference type="Pfam" id="PF13616">
    <property type="entry name" value="Rotamase_3"/>
    <property type="match status" value="1"/>
</dbReference>
<dbReference type="GO" id="GO:0003755">
    <property type="term" value="F:peptidyl-prolyl cis-trans isomerase activity"/>
    <property type="evidence" value="ECO:0007669"/>
    <property type="project" value="UniProtKB-KW"/>
</dbReference>
<dbReference type="STRING" id="1236989.JCM15548_14250"/>
<evidence type="ECO:0000256" key="5">
    <source>
        <dbReference type="ARBA" id="ARBA00023235"/>
    </source>
</evidence>
<proteinExistence type="predicted"/>
<protein>
    <recommendedName>
        <fullName evidence="2">peptidylprolyl isomerase</fullName>
        <ecNumber evidence="2">5.2.1.8</ecNumber>
    </recommendedName>
</protein>
<feature type="domain" description="PpiC" evidence="7">
    <location>
        <begin position="109"/>
        <end position="212"/>
    </location>
</feature>